<dbReference type="GeneID" id="73330440"/>
<dbReference type="EMBL" id="BQXU01000029">
    <property type="protein sequence ID" value="GKT49457.1"/>
    <property type="molecule type" value="Genomic_DNA"/>
</dbReference>
<gene>
    <name evidence="1" type="ORF">ColSpa_09638</name>
</gene>
<proteinExistence type="predicted"/>
<comment type="caution">
    <text evidence="1">The sequence shown here is derived from an EMBL/GenBank/DDBJ whole genome shotgun (WGS) entry which is preliminary data.</text>
</comment>
<evidence type="ECO:0000313" key="1">
    <source>
        <dbReference type="EMBL" id="GKT49457.1"/>
    </source>
</evidence>
<evidence type="ECO:0000313" key="2">
    <source>
        <dbReference type="Proteomes" id="UP001055115"/>
    </source>
</evidence>
<protein>
    <submittedName>
        <fullName evidence="1">Uncharacterized protein</fullName>
    </submittedName>
</protein>
<dbReference type="AlphaFoldDB" id="A0AA37UQU2"/>
<keyword evidence="2" id="KW-1185">Reference proteome</keyword>
<reference evidence="1 2" key="1">
    <citation type="submission" date="2022-03" db="EMBL/GenBank/DDBJ databases">
        <title>Genome data of Colletotrichum spp.</title>
        <authorList>
            <person name="Utami Y.D."/>
            <person name="Hiruma K."/>
        </authorList>
    </citation>
    <scope>NUCLEOTIDE SEQUENCE [LARGE SCALE GENOMIC DNA]</scope>
    <source>
        <strain evidence="1 2">MAFF 239500</strain>
    </source>
</reference>
<name>A0AA37UQU2_9PEZI</name>
<organism evidence="1 2">
    <name type="scientific">Colletotrichum spaethianum</name>
    <dbReference type="NCBI Taxonomy" id="700344"/>
    <lineage>
        <taxon>Eukaryota</taxon>
        <taxon>Fungi</taxon>
        <taxon>Dikarya</taxon>
        <taxon>Ascomycota</taxon>
        <taxon>Pezizomycotina</taxon>
        <taxon>Sordariomycetes</taxon>
        <taxon>Hypocreomycetidae</taxon>
        <taxon>Glomerellales</taxon>
        <taxon>Glomerellaceae</taxon>
        <taxon>Colletotrichum</taxon>
        <taxon>Colletotrichum spaethianum species complex</taxon>
    </lineage>
</organism>
<accession>A0AA37UQU2</accession>
<sequence>MDGHGFFCQAAVYDTIRAATDTVRARAPGTIQQERAYSPHRPAEQAFFCTGAEALRGRHATGHQ</sequence>
<dbReference type="RefSeq" id="XP_049131807.1">
    <property type="nucleotide sequence ID" value="XM_049275850.1"/>
</dbReference>
<dbReference type="Proteomes" id="UP001055115">
    <property type="component" value="Unassembled WGS sequence"/>
</dbReference>